<proteinExistence type="predicted"/>
<dbReference type="Gene3D" id="3.90.1720.10">
    <property type="entry name" value="endopeptidase domain like (from Nostoc punctiforme)"/>
    <property type="match status" value="1"/>
</dbReference>
<dbReference type="InterPro" id="IPR038765">
    <property type="entry name" value="Papain-like_cys_pep_sf"/>
</dbReference>
<dbReference type="InterPro" id="IPR007921">
    <property type="entry name" value="CHAP_dom"/>
</dbReference>
<dbReference type="EMBL" id="RAWB01000065">
    <property type="protein sequence ID" value="RKH63326.1"/>
    <property type="molecule type" value="Genomic_DNA"/>
</dbReference>
<dbReference type="AlphaFoldDB" id="A0A3A8Q3J8"/>
<dbReference type="PROSITE" id="PS51257">
    <property type="entry name" value="PROKAR_LIPOPROTEIN"/>
    <property type="match status" value="1"/>
</dbReference>
<reference evidence="3" key="1">
    <citation type="submission" date="2018-09" db="EMBL/GenBank/DDBJ databases">
        <authorList>
            <person name="Livingstone P.G."/>
            <person name="Whitworth D.E."/>
        </authorList>
    </citation>
    <scope>NUCLEOTIDE SEQUENCE [LARGE SCALE GENOMIC DNA]</scope>
    <source>
        <strain evidence="3">CA051B</strain>
    </source>
</reference>
<dbReference type="Proteomes" id="UP000272888">
    <property type="component" value="Unassembled WGS sequence"/>
</dbReference>
<evidence type="ECO:0000313" key="3">
    <source>
        <dbReference type="Proteomes" id="UP000272888"/>
    </source>
</evidence>
<name>A0A3A8Q3J8_9BACT</name>
<comment type="caution">
    <text evidence="2">The sequence shown here is derived from an EMBL/GenBank/DDBJ whole genome shotgun (WGS) entry which is preliminary data.</text>
</comment>
<dbReference type="SUPFAM" id="SSF54001">
    <property type="entry name" value="Cysteine proteinases"/>
    <property type="match status" value="1"/>
</dbReference>
<accession>A0A3A8Q3J8</accession>
<dbReference type="Pfam" id="PF05257">
    <property type="entry name" value="CHAP"/>
    <property type="match status" value="1"/>
</dbReference>
<gene>
    <name evidence="2" type="ORF">D7V93_08875</name>
</gene>
<organism evidence="2 3">
    <name type="scientific">Corallococcus llansteffanensis</name>
    <dbReference type="NCBI Taxonomy" id="2316731"/>
    <lineage>
        <taxon>Bacteria</taxon>
        <taxon>Pseudomonadati</taxon>
        <taxon>Myxococcota</taxon>
        <taxon>Myxococcia</taxon>
        <taxon>Myxococcales</taxon>
        <taxon>Cystobacterineae</taxon>
        <taxon>Myxococcaceae</taxon>
        <taxon>Corallococcus</taxon>
    </lineage>
</organism>
<sequence length="307" mass="32311">MRRHSPPEDLLLLRRSSLVILLSLGSLVGCAHVPDVAPKMALGPRTTETVAASRGAPSVAAVGAEGALGVKAEAPPPLEFVTPEGREGLAALMEADPRELPEEAGVIAAALEAAALFTGPTRGPGGFWDELLPPPSKQARGIVARAAQLVGARRLDRSVPNDCSGLVRLAYLQAGIDLVAHGFLAGENAVTGIFRRAQAAGAVHRLNPRPGDLAFFKETYDRNRDGKRNDGMTHIAVVERVDPDGTVTFIHRGGKGVARSHMNLAFPTVHRQAKGTLLNDYIRPASKGLRAYLAGELFVAFASPGGL</sequence>
<feature type="domain" description="Peptidase C51" evidence="1">
    <location>
        <begin position="163"/>
        <end position="251"/>
    </location>
</feature>
<evidence type="ECO:0000259" key="1">
    <source>
        <dbReference type="Pfam" id="PF05257"/>
    </source>
</evidence>
<evidence type="ECO:0000313" key="2">
    <source>
        <dbReference type="EMBL" id="RKH63326.1"/>
    </source>
</evidence>
<protein>
    <submittedName>
        <fullName evidence="2">CHAP domain-containing protein</fullName>
    </submittedName>
</protein>
<keyword evidence="3" id="KW-1185">Reference proteome</keyword>